<keyword evidence="1" id="KW-0732">Signal</keyword>
<feature type="signal peptide" evidence="1">
    <location>
        <begin position="1"/>
        <end position="20"/>
    </location>
</feature>
<protein>
    <recommendedName>
        <fullName evidence="2">Pyrroloquinoline quinone-dependent pyranose dehydrogenase beta-propeller domain-containing protein</fullName>
    </recommendedName>
</protein>
<organism evidence="3 4">
    <name type="scientific">Candolleomyces aberdarensis</name>
    <dbReference type="NCBI Taxonomy" id="2316362"/>
    <lineage>
        <taxon>Eukaryota</taxon>
        <taxon>Fungi</taxon>
        <taxon>Dikarya</taxon>
        <taxon>Basidiomycota</taxon>
        <taxon>Agaricomycotina</taxon>
        <taxon>Agaricomycetes</taxon>
        <taxon>Agaricomycetidae</taxon>
        <taxon>Agaricales</taxon>
        <taxon>Agaricineae</taxon>
        <taxon>Psathyrellaceae</taxon>
        <taxon>Candolleomyces</taxon>
    </lineage>
</organism>
<reference evidence="3 4" key="1">
    <citation type="submission" date="2019-01" db="EMBL/GenBank/DDBJ databases">
        <title>Draft genome sequence of Psathyrella aberdarensis IHI B618.</title>
        <authorList>
            <person name="Buettner E."/>
            <person name="Kellner H."/>
        </authorList>
    </citation>
    <scope>NUCLEOTIDE SEQUENCE [LARGE SCALE GENOMIC DNA]</scope>
    <source>
        <strain evidence="3 4">IHI B618</strain>
    </source>
</reference>
<keyword evidence="4" id="KW-1185">Reference proteome</keyword>
<dbReference type="Pfam" id="PF22807">
    <property type="entry name" value="TrAA12"/>
    <property type="match status" value="1"/>
</dbReference>
<dbReference type="InterPro" id="IPR054539">
    <property type="entry name" value="Beta-prop_PDH"/>
</dbReference>
<dbReference type="STRING" id="2316362.A0A4Q2DHZ2"/>
<comment type="caution">
    <text evidence="3">The sequence shown here is derived from an EMBL/GenBank/DDBJ whole genome shotgun (WGS) entry which is preliminary data.</text>
</comment>
<gene>
    <name evidence="3" type="ORF">EST38_g7166</name>
</gene>
<evidence type="ECO:0000313" key="3">
    <source>
        <dbReference type="EMBL" id="RXW18686.1"/>
    </source>
</evidence>
<sequence>MVSSLAWSFVFLGLASSVHAACPGAPAPAYPYRVAAGWSATPVLGNLSRPRGIVVDTKGNLLVLERGKGITGHKVDENGCIKSSKIVVEDPNLNHGIDVHPSGKSIVASTPDLAYQWDYDADDLEATDRRTLITSMLGPGHNTRTLHISRKSPDYLVVSVGSGSNIDEGAFQAVAGRAQIRSFDTRNLGAEGSTFTDGNAGKVLGFGMRNSVGIAEDREGTIHSIDNSVDDAYRVNVVTGQVLDIHNDNPAEKVYALGQANNANESFFGGAPYCYTVYDPAPITDLSLQPGDYFALQPNSSFNDAWCSANAARPSLILPPHTAPLDMKFGVKGDNNLYIGLHGSWNRETTIGYKVIVVAGEYSGGKWVPSGGITTGSSDLLTNQNEASCGTGCFRPVGLAFDEDGEKLYVSSDTSGEVFLLKRGSGAFGGFKNHPPSSVMTVVIALPALMWALSQAL</sequence>
<dbReference type="Proteomes" id="UP000290288">
    <property type="component" value="Unassembled WGS sequence"/>
</dbReference>
<evidence type="ECO:0000259" key="2">
    <source>
        <dbReference type="Pfam" id="PF22807"/>
    </source>
</evidence>
<dbReference type="EMBL" id="SDEE01000248">
    <property type="protein sequence ID" value="RXW18686.1"/>
    <property type="molecule type" value="Genomic_DNA"/>
</dbReference>
<dbReference type="OrthoDB" id="507128at2759"/>
<name>A0A4Q2DHZ2_9AGAR</name>
<dbReference type="InterPro" id="IPR011041">
    <property type="entry name" value="Quinoprot_gluc/sorb_DH_b-prop"/>
</dbReference>
<evidence type="ECO:0000313" key="4">
    <source>
        <dbReference type="Proteomes" id="UP000290288"/>
    </source>
</evidence>
<dbReference type="AlphaFoldDB" id="A0A4Q2DHZ2"/>
<dbReference type="InterPro" id="IPR011042">
    <property type="entry name" value="6-blade_b-propeller_TolB-like"/>
</dbReference>
<feature type="domain" description="Pyrroloquinoline quinone-dependent pyranose dehydrogenase beta-propeller" evidence="2">
    <location>
        <begin position="33"/>
        <end position="423"/>
    </location>
</feature>
<dbReference type="Gene3D" id="2.120.10.30">
    <property type="entry name" value="TolB, C-terminal domain"/>
    <property type="match status" value="1"/>
</dbReference>
<accession>A0A4Q2DHZ2</accession>
<proteinExistence type="predicted"/>
<feature type="chain" id="PRO_5020725544" description="Pyrroloquinoline quinone-dependent pyranose dehydrogenase beta-propeller domain-containing protein" evidence="1">
    <location>
        <begin position="21"/>
        <end position="457"/>
    </location>
</feature>
<dbReference type="SUPFAM" id="SSF50952">
    <property type="entry name" value="Soluble quinoprotein glucose dehydrogenase"/>
    <property type="match status" value="1"/>
</dbReference>
<evidence type="ECO:0000256" key="1">
    <source>
        <dbReference type="SAM" id="SignalP"/>
    </source>
</evidence>